<dbReference type="AlphaFoldDB" id="A0A9X4FG04"/>
<dbReference type="EMBL" id="JAKNAX010000040">
    <property type="protein sequence ID" value="MDE1347496.1"/>
    <property type="molecule type" value="Genomic_DNA"/>
</dbReference>
<dbReference type="Pfam" id="PF01915">
    <property type="entry name" value="Glyco_hydro_3_C"/>
    <property type="match status" value="1"/>
</dbReference>
<dbReference type="Gene3D" id="2.60.120.430">
    <property type="entry name" value="Galactose-binding lectin"/>
    <property type="match status" value="1"/>
</dbReference>
<reference evidence="9" key="1">
    <citation type="submission" date="2022-02" db="EMBL/GenBank/DDBJ databases">
        <title>Emergence and expansion in Europe of a Vibrio aestuarianus clonal complex pathogenic for oysters.</title>
        <authorList>
            <person name="Mesnil A."/>
            <person name="Travers M.-A."/>
        </authorList>
    </citation>
    <scope>NUCLEOTIDE SEQUENCE</scope>
    <source>
        <strain evidence="9">19_064_15T1</strain>
    </source>
</reference>
<proteinExistence type="inferred from homology"/>
<accession>A0A9X4FG04</accession>
<dbReference type="InterPro" id="IPR051915">
    <property type="entry name" value="Cellulose_Degrad_GH3"/>
</dbReference>
<evidence type="ECO:0000256" key="2">
    <source>
        <dbReference type="ARBA" id="ARBA00005336"/>
    </source>
</evidence>
<dbReference type="RefSeq" id="WP_274676174.1">
    <property type="nucleotide sequence ID" value="NZ_JAKNAX010000040.1"/>
</dbReference>
<evidence type="ECO:0000313" key="9">
    <source>
        <dbReference type="EMBL" id="MDE1347496.1"/>
    </source>
</evidence>
<comment type="similarity">
    <text evidence="2">Belongs to the glycosyl hydrolase 3 family.</text>
</comment>
<feature type="domain" description="ExoP galactose-binding-like" evidence="8">
    <location>
        <begin position="253"/>
        <end position="396"/>
    </location>
</feature>
<evidence type="ECO:0000256" key="3">
    <source>
        <dbReference type="ARBA" id="ARBA00012744"/>
    </source>
</evidence>
<dbReference type="InterPro" id="IPR041443">
    <property type="entry name" value="Exop_C"/>
</dbReference>
<evidence type="ECO:0000256" key="5">
    <source>
        <dbReference type="ARBA" id="ARBA00022801"/>
    </source>
</evidence>
<dbReference type="EC" id="3.2.1.21" evidence="3"/>
<dbReference type="InterPro" id="IPR036881">
    <property type="entry name" value="Glyco_hydro_3_C_sf"/>
</dbReference>
<dbReference type="Pfam" id="PF18559">
    <property type="entry name" value="Exop_C"/>
    <property type="match status" value="1"/>
</dbReference>
<evidence type="ECO:0000313" key="10">
    <source>
        <dbReference type="Proteomes" id="UP001140978"/>
    </source>
</evidence>
<comment type="caution">
    <text evidence="9">The sequence shown here is derived from an EMBL/GenBank/DDBJ whole genome shotgun (WGS) entry which is preliminary data.</text>
</comment>
<evidence type="ECO:0000259" key="7">
    <source>
        <dbReference type="Pfam" id="PF01915"/>
    </source>
</evidence>
<name>A0A9X4FG04_9VIBR</name>
<sequence length="421" mass="45855">MDDFPNADTMLSALKKQVGEDNVYTNPLTAPEDAIAIVVMGEDPYAEMKGDLKSRQTLEFATIKKSYGVDSQLLKDMKAEGRKVVTVFYSGRPLYVNEEINESDAFVAAWLPGTEAAGITDALFNANGVEFTGKLSFSWPKTKCATSINRVPEVLKDGYVVPEGEQDITVEKPLFDYGYGLSYSDELTDEFQASLDNIELDGRDFGCGQTGDEVLPEEPYFIYGAETVDGEISTNIINYEAGSYQNVVEFKPVSDQIATSIDGLTTSPINYHHQQDALKVEFSASESGTWMPTIGFSYAPGVLDLTGYDMADSFIQFDAKHISGSADGLNMMVVGNAMSGEAFMTSLAGVFPQSGEGWTTVRFPMSCLSNINSDHVTIPISILSFAPVTFDMGDIKVLPASMAEEDAEKKNIPVNTFDCSH</sequence>
<dbReference type="SUPFAM" id="SSF52279">
    <property type="entry name" value="Beta-D-glucan exohydrolase, C-terminal domain"/>
    <property type="match status" value="1"/>
</dbReference>
<evidence type="ECO:0000256" key="4">
    <source>
        <dbReference type="ARBA" id="ARBA00022729"/>
    </source>
</evidence>
<keyword evidence="4" id="KW-0732">Signal</keyword>
<dbReference type="GO" id="GO:0009251">
    <property type="term" value="P:glucan catabolic process"/>
    <property type="evidence" value="ECO:0007669"/>
    <property type="project" value="TreeGrafter"/>
</dbReference>
<dbReference type="PANTHER" id="PTHR30620:SF16">
    <property type="entry name" value="LYSOSOMAL BETA GLUCOSIDASE"/>
    <property type="match status" value="1"/>
</dbReference>
<keyword evidence="5 9" id="KW-0378">Hydrolase</keyword>
<evidence type="ECO:0000259" key="8">
    <source>
        <dbReference type="Pfam" id="PF18559"/>
    </source>
</evidence>
<dbReference type="InterPro" id="IPR002772">
    <property type="entry name" value="Glyco_hydro_3_C"/>
</dbReference>
<comment type="catalytic activity">
    <reaction evidence="1">
        <text>Hydrolysis of terminal, non-reducing beta-D-glucosyl residues with release of beta-D-glucose.</text>
        <dbReference type="EC" id="3.2.1.21"/>
    </reaction>
</comment>
<evidence type="ECO:0000256" key="1">
    <source>
        <dbReference type="ARBA" id="ARBA00000448"/>
    </source>
</evidence>
<protein>
    <recommendedName>
        <fullName evidence="3">beta-glucosidase</fullName>
        <ecNumber evidence="3">3.2.1.21</ecNumber>
    </recommendedName>
</protein>
<gene>
    <name evidence="9" type="ORF">L9X51_13770</name>
</gene>
<dbReference type="PANTHER" id="PTHR30620">
    <property type="entry name" value="PERIPLASMIC BETA-GLUCOSIDASE-RELATED"/>
    <property type="match status" value="1"/>
</dbReference>
<dbReference type="Gene3D" id="3.40.50.1700">
    <property type="entry name" value="Glycoside hydrolase family 3 C-terminal domain"/>
    <property type="match status" value="1"/>
</dbReference>
<organism evidence="9 10">
    <name type="scientific">Vibrio aestuarianus</name>
    <dbReference type="NCBI Taxonomy" id="28171"/>
    <lineage>
        <taxon>Bacteria</taxon>
        <taxon>Pseudomonadati</taxon>
        <taxon>Pseudomonadota</taxon>
        <taxon>Gammaproteobacteria</taxon>
        <taxon>Vibrionales</taxon>
        <taxon>Vibrionaceae</taxon>
        <taxon>Vibrio</taxon>
    </lineage>
</organism>
<dbReference type="Proteomes" id="UP001140978">
    <property type="component" value="Unassembled WGS sequence"/>
</dbReference>
<dbReference type="GO" id="GO:0008422">
    <property type="term" value="F:beta-glucosidase activity"/>
    <property type="evidence" value="ECO:0007669"/>
    <property type="project" value="UniProtKB-EC"/>
</dbReference>
<evidence type="ECO:0000256" key="6">
    <source>
        <dbReference type="ARBA" id="ARBA00023295"/>
    </source>
</evidence>
<feature type="domain" description="Glycoside hydrolase family 3 C-terminal" evidence="7">
    <location>
        <begin position="5"/>
        <end position="183"/>
    </location>
</feature>
<keyword evidence="6" id="KW-0326">Glycosidase</keyword>